<evidence type="ECO:0000256" key="2">
    <source>
        <dbReference type="ARBA" id="ARBA00022737"/>
    </source>
</evidence>
<feature type="coiled-coil region" evidence="5">
    <location>
        <begin position="264"/>
        <end position="291"/>
    </location>
</feature>
<dbReference type="PANTHER" id="PTHR45717:SF57">
    <property type="entry name" value="PENTACOTRIPEPTIDE-REPEAT REGION OF PRORP DOMAIN-CONTAINING PROTEIN"/>
    <property type="match status" value="1"/>
</dbReference>
<gene>
    <name evidence="6" type="ORF">RJ641_018290</name>
</gene>
<organism evidence="6 7">
    <name type="scientific">Dillenia turbinata</name>
    <dbReference type="NCBI Taxonomy" id="194707"/>
    <lineage>
        <taxon>Eukaryota</taxon>
        <taxon>Viridiplantae</taxon>
        <taxon>Streptophyta</taxon>
        <taxon>Embryophyta</taxon>
        <taxon>Tracheophyta</taxon>
        <taxon>Spermatophyta</taxon>
        <taxon>Magnoliopsida</taxon>
        <taxon>eudicotyledons</taxon>
        <taxon>Gunneridae</taxon>
        <taxon>Pentapetalae</taxon>
        <taxon>Dilleniales</taxon>
        <taxon>Dilleniaceae</taxon>
        <taxon>Dillenia</taxon>
    </lineage>
</organism>
<dbReference type="SUPFAM" id="SSF48452">
    <property type="entry name" value="TPR-like"/>
    <property type="match status" value="1"/>
</dbReference>
<dbReference type="PROSITE" id="PS51375">
    <property type="entry name" value="PPR"/>
    <property type="match status" value="1"/>
</dbReference>
<comment type="caution">
    <text evidence="6">The sequence shown here is derived from an EMBL/GenBank/DDBJ whole genome shotgun (WGS) entry which is preliminary data.</text>
</comment>
<dbReference type="Gene3D" id="1.25.40.10">
    <property type="entry name" value="Tetratricopeptide repeat domain"/>
    <property type="match status" value="2"/>
</dbReference>
<feature type="repeat" description="PPR" evidence="4">
    <location>
        <begin position="353"/>
        <end position="387"/>
    </location>
</feature>
<dbReference type="PROSITE" id="PS50005">
    <property type="entry name" value="TPR"/>
    <property type="match status" value="1"/>
</dbReference>
<dbReference type="InterPro" id="IPR019734">
    <property type="entry name" value="TPR_rpt"/>
</dbReference>
<dbReference type="GO" id="GO:0003729">
    <property type="term" value="F:mRNA binding"/>
    <property type="evidence" value="ECO:0007669"/>
    <property type="project" value="UniProtKB-ARBA"/>
</dbReference>
<feature type="repeat" description="TPR" evidence="3">
    <location>
        <begin position="389"/>
        <end position="422"/>
    </location>
</feature>
<evidence type="ECO:0000256" key="5">
    <source>
        <dbReference type="SAM" id="Coils"/>
    </source>
</evidence>
<evidence type="ECO:0000256" key="4">
    <source>
        <dbReference type="PROSITE-ProRule" id="PRU00708"/>
    </source>
</evidence>
<dbReference type="PANTHER" id="PTHR45717">
    <property type="entry name" value="OS12G0527900 PROTEIN"/>
    <property type="match status" value="1"/>
</dbReference>
<proteinExistence type="inferred from homology"/>
<dbReference type="InterPro" id="IPR002885">
    <property type="entry name" value="PPR_rpt"/>
</dbReference>
<dbReference type="Proteomes" id="UP001370490">
    <property type="component" value="Unassembled WGS sequence"/>
</dbReference>
<reference evidence="6 7" key="1">
    <citation type="submission" date="2023-12" db="EMBL/GenBank/DDBJ databases">
        <title>A high-quality genome assembly for Dillenia turbinata (Dilleniales).</title>
        <authorList>
            <person name="Chanderbali A."/>
        </authorList>
    </citation>
    <scope>NUCLEOTIDE SEQUENCE [LARGE SCALE GENOMIC DNA]</scope>
    <source>
        <strain evidence="6">LSX21</strain>
        <tissue evidence="6">Leaf</tissue>
    </source>
</reference>
<evidence type="ECO:0000256" key="3">
    <source>
        <dbReference type="PROSITE-ProRule" id="PRU00339"/>
    </source>
</evidence>
<dbReference type="EMBL" id="JBAMMX010000023">
    <property type="protein sequence ID" value="KAK6917539.1"/>
    <property type="molecule type" value="Genomic_DNA"/>
</dbReference>
<keyword evidence="2" id="KW-0677">Repeat</keyword>
<dbReference type="GO" id="GO:0005739">
    <property type="term" value="C:mitochondrion"/>
    <property type="evidence" value="ECO:0007669"/>
    <property type="project" value="TreeGrafter"/>
</dbReference>
<accession>A0AAN8UR66</accession>
<sequence>MKLVRFAQNQWRSSSYSQPQISYSLFFSKPISNSSLVRPRKSLYGKISEIGNPNVSIVPILDQWVQEGNKVEAHELRDFIKEFRYFRRYHHALQISEWMLNRRYIPPSQSDIAVRLNLIFKVHGLKPAEEYFDNVPKVLKGFPVYAALLGCYVDGNSVEKAEAVMEKIRKLGTLRFPYIHNHMMNIYYQSGNYEKLDDVMHEMKVGGIPYDTHTYGVRLSAYAAAFDVEGITKIVGMAESDIPADLDCSFFAVAADGYLKVKQLNMALGMLRKLEERLNEAKRRNLAFNILIKLYAKAGMKDEVYRIWNLYKAKEKVYNKGYLSMIGSLLKIDDINGAKSIFEEWESRKLPTDIRIPDLLVSAYSKKGLLEEAEAIIKKAVARGAGPSAFMWYYMARGYLKRGDIEQAREAIKKAISVCPLDGKLKKETLTACLEYLGVKGEKEGAEELIRLSDEDIFSADTHEKLLSLVKNAEEQPI</sequence>
<dbReference type="AlphaFoldDB" id="A0AAN8UR66"/>
<name>A0AAN8UR66_9MAGN</name>
<dbReference type="NCBIfam" id="TIGR00756">
    <property type="entry name" value="PPR"/>
    <property type="match status" value="1"/>
</dbReference>
<keyword evidence="7" id="KW-1185">Reference proteome</keyword>
<evidence type="ECO:0000256" key="1">
    <source>
        <dbReference type="ARBA" id="ARBA00007626"/>
    </source>
</evidence>
<keyword evidence="5" id="KW-0175">Coiled coil</keyword>
<evidence type="ECO:0000313" key="7">
    <source>
        <dbReference type="Proteomes" id="UP001370490"/>
    </source>
</evidence>
<protein>
    <submittedName>
        <fullName evidence="6">Pentatricopeptide repeat</fullName>
    </submittedName>
</protein>
<dbReference type="InterPro" id="IPR011990">
    <property type="entry name" value="TPR-like_helical_dom_sf"/>
</dbReference>
<comment type="similarity">
    <text evidence="1">Belongs to the PPR family. P subfamily.</text>
</comment>
<dbReference type="Pfam" id="PF01535">
    <property type="entry name" value="PPR"/>
    <property type="match status" value="4"/>
</dbReference>
<keyword evidence="3" id="KW-0802">TPR repeat</keyword>
<dbReference type="SMART" id="SM00028">
    <property type="entry name" value="TPR"/>
    <property type="match status" value="1"/>
</dbReference>
<evidence type="ECO:0000313" key="6">
    <source>
        <dbReference type="EMBL" id="KAK6917539.1"/>
    </source>
</evidence>